<dbReference type="Gene3D" id="1.10.530.10">
    <property type="match status" value="1"/>
</dbReference>
<dbReference type="Proteomes" id="UP000188597">
    <property type="component" value="Unassembled WGS sequence"/>
</dbReference>
<feature type="chain" id="PRO_5012414823" description="SLH domain-containing protein" evidence="1">
    <location>
        <begin position="27"/>
        <end position="638"/>
    </location>
</feature>
<protein>
    <recommendedName>
        <fullName evidence="2">SLH domain-containing protein</fullName>
    </recommendedName>
</protein>
<feature type="signal peptide" evidence="1">
    <location>
        <begin position="1"/>
        <end position="26"/>
    </location>
</feature>
<dbReference type="RefSeq" id="WP_077360036.1">
    <property type="nucleotide sequence ID" value="NZ_MQMF01000001.1"/>
</dbReference>
<dbReference type="SMART" id="SM00047">
    <property type="entry name" value="LYZ2"/>
    <property type="match status" value="1"/>
</dbReference>
<dbReference type="Pfam" id="PF00395">
    <property type="entry name" value="SLH"/>
    <property type="match status" value="3"/>
</dbReference>
<feature type="domain" description="SLH" evidence="2">
    <location>
        <begin position="83"/>
        <end position="146"/>
    </location>
</feature>
<dbReference type="OrthoDB" id="9816557at2"/>
<dbReference type="EMBL" id="MQMF01000001">
    <property type="protein sequence ID" value="OOE14423.1"/>
    <property type="molecule type" value="Genomic_DNA"/>
</dbReference>
<dbReference type="InterPro" id="IPR051465">
    <property type="entry name" value="Cell_Envelope_Struct_Comp"/>
</dbReference>
<gene>
    <name evidence="3" type="ORF">UN64_04310</name>
</gene>
<evidence type="ECO:0000313" key="3">
    <source>
        <dbReference type="EMBL" id="OOE14423.1"/>
    </source>
</evidence>
<evidence type="ECO:0000259" key="2">
    <source>
        <dbReference type="PROSITE" id="PS51272"/>
    </source>
</evidence>
<dbReference type="PANTHER" id="PTHR43308:SF5">
    <property type="entry name" value="S-LAYER PROTEIN _ PEPTIDOGLYCAN ENDO-BETA-N-ACETYLGLUCOSAMINIDASE"/>
    <property type="match status" value="1"/>
</dbReference>
<reference evidence="3 4" key="1">
    <citation type="submission" date="2016-11" db="EMBL/GenBank/DDBJ databases">
        <authorList>
            <person name="Jaros S."/>
            <person name="Januszkiewicz K."/>
            <person name="Wedrychowicz H."/>
        </authorList>
    </citation>
    <scope>NUCLEOTIDE SEQUENCE [LARGE SCALE GENOMIC DNA]</scope>
    <source>
        <strain evidence="3 4">Con a/3</strain>
    </source>
</reference>
<sequence length="638" mass="70711">MFKKVYLTLSLFIFSLILVVAPAAHAADDITGHYFEKEMRELIELGILGGYSEGVYLPDRDVTRAEFAAFLLRTLKSEVEVKEPKKFKDVAEKDWYYKDVQEAYALGIINGYTDGTFGPNKKISREEMAAMVDKALQSKGITLEKSALPYKDTSTIQTWALESVQRMYGKIMNGNPDNTFAPKTYAKRGMTSAILSRTLVILNPPKSLDYSIATVSGSNITPGKQYDTFDAAKSAITQDNQVVIKGGKIVYMKPSTGIVAANTLMSLNSKSDLTGYTVVGVSAGSEAQYLDATENWIKVKVIDKIGYIDPMKANLYPKTSTEYQNRSSYTVSGGLLVHRIYNPLKNTAASYTYGPTTTFLKEGYKYYSWDGRNFTNTSGTSVGKYYSYFNLLPLYTKTSYTADQLNSYLASNPNATNTEFNKIGNSIVKVQNEYNVNGLYMLAHSILESNWGTSRLALEKKNIFGLGAIDSCPFDCAQSFNTYEESIEQGLIDRFLLTSGTGYLVTGGWRNQGEFLGNKNAGLNVFYASDPYWGQKIAGLMYKIDTYLKGNERNNYQLAITNVANVNVRSGTTSTTESNILYSFKTKETSVVLQSETSNTEGTWYKIAPKNINGANFANTYIYSSGSKGNNASKITTH</sequence>
<accession>A0A1V3GC30</accession>
<keyword evidence="1" id="KW-0732">Signal</keyword>
<dbReference type="Pfam" id="PF01832">
    <property type="entry name" value="Glucosaminidase"/>
    <property type="match status" value="1"/>
</dbReference>
<feature type="domain" description="SLH" evidence="2">
    <location>
        <begin position="147"/>
        <end position="209"/>
    </location>
</feature>
<comment type="caution">
    <text evidence="3">The sequence shown here is derived from an EMBL/GenBank/DDBJ whole genome shotgun (WGS) entry which is preliminary data.</text>
</comment>
<dbReference type="PROSITE" id="PS51272">
    <property type="entry name" value="SLH"/>
    <property type="match status" value="3"/>
</dbReference>
<dbReference type="PANTHER" id="PTHR43308">
    <property type="entry name" value="OUTER MEMBRANE PROTEIN ALPHA-RELATED"/>
    <property type="match status" value="1"/>
</dbReference>
<dbReference type="InterPro" id="IPR002901">
    <property type="entry name" value="MGlyc_endo_b_GlcNAc-like_dom"/>
</dbReference>
<dbReference type="InterPro" id="IPR001119">
    <property type="entry name" value="SLH_dom"/>
</dbReference>
<name>A0A1V3GC30_9BACL</name>
<dbReference type="AlphaFoldDB" id="A0A1V3GC30"/>
<organism evidence="3 4">
    <name type="scientific">Fictibacillus arsenicus</name>
    <dbReference type="NCBI Taxonomy" id="255247"/>
    <lineage>
        <taxon>Bacteria</taxon>
        <taxon>Bacillati</taxon>
        <taxon>Bacillota</taxon>
        <taxon>Bacilli</taxon>
        <taxon>Bacillales</taxon>
        <taxon>Fictibacillaceae</taxon>
        <taxon>Fictibacillus</taxon>
    </lineage>
</organism>
<feature type="domain" description="SLH" evidence="2">
    <location>
        <begin position="22"/>
        <end position="82"/>
    </location>
</feature>
<evidence type="ECO:0000313" key="4">
    <source>
        <dbReference type="Proteomes" id="UP000188597"/>
    </source>
</evidence>
<dbReference type="GO" id="GO:0004040">
    <property type="term" value="F:amidase activity"/>
    <property type="evidence" value="ECO:0007669"/>
    <property type="project" value="InterPro"/>
</dbReference>
<proteinExistence type="predicted"/>
<evidence type="ECO:0000256" key="1">
    <source>
        <dbReference type="SAM" id="SignalP"/>
    </source>
</evidence>